<dbReference type="HOGENOM" id="CLU_2621139_0_0_9"/>
<protein>
    <submittedName>
        <fullName evidence="2">Uncharacterized protein</fullName>
    </submittedName>
</protein>
<dbReference type="KEGG" id="axl:AXY_17740"/>
<feature type="compositionally biased region" description="Acidic residues" evidence="1">
    <location>
        <begin position="46"/>
        <end position="69"/>
    </location>
</feature>
<sequence>MSDQRKIIKVKDLVIQAENVYFEPIVRKGRPGHPFFGPRPPRFEQSEVENEEQPIEESENDEEEVEQQSEDQPNRRPPFSWL</sequence>
<dbReference type="EMBL" id="AP012050">
    <property type="protein sequence ID" value="BAM47906.1"/>
    <property type="molecule type" value="Genomic_DNA"/>
</dbReference>
<dbReference type="STRING" id="698758.AXY_17740"/>
<reference evidence="2 3" key="1">
    <citation type="submission" date="2011-01" db="EMBL/GenBank/DDBJ databases">
        <title>Whole genome sequence of Amphibacillus xylinus NBRC 15112.</title>
        <authorList>
            <person name="Nakazawa H."/>
            <person name="Katano Y."/>
            <person name="Nakamura S."/>
            <person name="Sasagawa M."/>
            <person name="Fukada J."/>
            <person name="Arai T."/>
            <person name="Sasakura N."/>
            <person name="Mochizuki D."/>
            <person name="Hosoyama A."/>
            <person name="Harada K."/>
            <person name="Horikawa H."/>
            <person name="Kato Y."/>
            <person name="Harada T."/>
            <person name="Sasaki K."/>
            <person name="Sekiguchi M."/>
            <person name="Hodoyama M."/>
            <person name="Nishiko R."/>
            <person name="Narita H."/>
            <person name="Hanamaki A."/>
            <person name="Hata C."/>
            <person name="Konno Y."/>
            <person name="Niimura Y."/>
            <person name="Yamazaki S."/>
            <person name="Fujita N."/>
        </authorList>
    </citation>
    <scope>NUCLEOTIDE SEQUENCE [LARGE SCALE GENOMIC DNA]</scope>
    <source>
        <strain evidence="3">ATCC 51415 / DSM 6626 / JCM 7361 / LMG 17667 / NBRC 15112 / Ep01</strain>
    </source>
</reference>
<proteinExistence type="predicted"/>
<evidence type="ECO:0000313" key="3">
    <source>
        <dbReference type="Proteomes" id="UP000006294"/>
    </source>
</evidence>
<evidence type="ECO:0000313" key="2">
    <source>
        <dbReference type="EMBL" id="BAM47906.1"/>
    </source>
</evidence>
<dbReference type="AlphaFoldDB" id="K0J4Z1"/>
<feature type="region of interest" description="Disordered" evidence="1">
    <location>
        <begin position="26"/>
        <end position="82"/>
    </location>
</feature>
<gene>
    <name evidence="2" type="ordered locus">AXY_17740</name>
</gene>
<dbReference type="eggNOG" id="ENOG5033A0K">
    <property type="taxonomic scope" value="Bacteria"/>
</dbReference>
<keyword evidence="3" id="KW-1185">Reference proteome</keyword>
<organism evidence="2 3">
    <name type="scientific">Amphibacillus xylanus (strain ATCC 51415 / DSM 6626 / JCM 7361 / LMG 17667 / NBRC 15112 / Ep01)</name>
    <dbReference type="NCBI Taxonomy" id="698758"/>
    <lineage>
        <taxon>Bacteria</taxon>
        <taxon>Bacillati</taxon>
        <taxon>Bacillota</taxon>
        <taxon>Bacilli</taxon>
        <taxon>Bacillales</taxon>
        <taxon>Bacillaceae</taxon>
        <taxon>Amphibacillus</taxon>
    </lineage>
</organism>
<evidence type="ECO:0000256" key="1">
    <source>
        <dbReference type="SAM" id="MobiDB-lite"/>
    </source>
</evidence>
<dbReference type="RefSeq" id="WP_015010495.1">
    <property type="nucleotide sequence ID" value="NC_018704.1"/>
</dbReference>
<dbReference type="Proteomes" id="UP000006294">
    <property type="component" value="Chromosome"/>
</dbReference>
<name>K0J4Z1_AMPXN</name>
<accession>K0J4Z1</accession>